<feature type="signal peptide" evidence="15">
    <location>
        <begin position="1"/>
        <end position="22"/>
    </location>
</feature>
<keyword evidence="10 14" id="KW-0472">Membrane</keyword>
<evidence type="ECO:0000256" key="15">
    <source>
        <dbReference type="SAM" id="SignalP"/>
    </source>
</evidence>
<evidence type="ECO:0000256" key="13">
    <source>
        <dbReference type="SAM" id="MobiDB-lite"/>
    </source>
</evidence>
<dbReference type="CDD" id="cd03784">
    <property type="entry name" value="GT1_Gtf-like"/>
    <property type="match status" value="1"/>
</dbReference>
<keyword evidence="18" id="KW-1185">Reference proteome</keyword>
<dbReference type="InterPro" id="IPR035595">
    <property type="entry name" value="UDP_glycos_trans_CS"/>
</dbReference>
<protein>
    <recommendedName>
        <fullName evidence="3">glucuronosyltransferase</fullName>
        <ecNumber evidence="3">2.4.1.17</ecNumber>
    </recommendedName>
</protein>
<dbReference type="PROSITE" id="PS00375">
    <property type="entry name" value="UDPGT"/>
    <property type="match status" value="1"/>
</dbReference>
<evidence type="ECO:0000256" key="11">
    <source>
        <dbReference type="ARBA" id="ARBA00023180"/>
    </source>
</evidence>
<evidence type="ECO:0000313" key="18">
    <source>
        <dbReference type="Proteomes" id="UP000007303"/>
    </source>
</evidence>
<dbReference type="SUPFAM" id="SSF53756">
    <property type="entry name" value="UDP-Glycosyltransferase/glycogen phosphorylase"/>
    <property type="match status" value="1"/>
</dbReference>
<keyword evidence="9 14" id="KW-1133">Transmembrane helix</keyword>
<comment type="similarity">
    <text evidence="2 12">Belongs to the UDP-glycosyltransferase family.</text>
</comment>
<feature type="non-terminal residue" evidence="16">
    <location>
        <position position="543"/>
    </location>
</feature>
<evidence type="ECO:0000256" key="2">
    <source>
        <dbReference type="ARBA" id="ARBA00009995"/>
    </source>
</evidence>
<comment type="subcellular location">
    <subcellularLocation>
        <location evidence="1">Endoplasmic reticulum membrane</location>
        <topology evidence="1">Single-pass membrane protein</topology>
    </subcellularLocation>
</comment>
<evidence type="ECO:0000256" key="3">
    <source>
        <dbReference type="ARBA" id="ARBA00012544"/>
    </source>
</evidence>
<dbReference type="AlphaFoldDB" id="Q4SNW9"/>
<dbReference type="GO" id="GO:0015020">
    <property type="term" value="F:glucuronosyltransferase activity"/>
    <property type="evidence" value="ECO:0007669"/>
    <property type="project" value="UniProtKB-EC"/>
</dbReference>
<gene>
    <name evidence="16" type="ORF">GSTENG00015096001</name>
</gene>
<evidence type="ECO:0000256" key="5">
    <source>
        <dbReference type="ARBA" id="ARBA00022679"/>
    </source>
</evidence>
<dbReference type="GeneTree" id="ENSGT00940000159677"/>
<evidence type="ECO:0000256" key="4">
    <source>
        <dbReference type="ARBA" id="ARBA00022676"/>
    </source>
</evidence>
<evidence type="ECO:0000256" key="10">
    <source>
        <dbReference type="ARBA" id="ARBA00023136"/>
    </source>
</evidence>
<dbReference type="GO" id="GO:0005789">
    <property type="term" value="C:endoplasmic reticulum membrane"/>
    <property type="evidence" value="ECO:0007669"/>
    <property type="project" value="UniProtKB-SubCell"/>
</dbReference>
<dbReference type="OMA" id="VALTFKC"/>
<reference evidence="17" key="3">
    <citation type="submission" date="2025-05" db="UniProtKB">
        <authorList>
            <consortium name="Ensembl"/>
        </authorList>
    </citation>
    <scope>IDENTIFICATION</scope>
</reference>
<evidence type="ECO:0000313" key="16">
    <source>
        <dbReference type="EMBL" id="CAF97663.1"/>
    </source>
</evidence>
<dbReference type="STRING" id="99883.ENSTNIP00000010727"/>
<feature type="transmembrane region" description="Helical" evidence="14">
    <location>
        <begin position="511"/>
        <end position="534"/>
    </location>
</feature>
<dbReference type="InterPro" id="IPR050271">
    <property type="entry name" value="UDP-glycosyltransferase"/>
</dbReference>
<accession>Q4SNW9</accession>
<dbReference type="FunFam" id="3.40.50.2000:FF:000066">
    <property type="entry name" value="UDP-glucuronosyltransferase 1-1"/>
    <property type="match status" value="1"/>
</dbReference>
<evidence type="ECO:0000256" key="7">
    <source>
        <dbReference type="ARBA" id="ARBA00022729"/>
    </source>
</evidence>
<feature type="chain" id="PRO_5014105086" description="glucuronosyltransferase" evidence="15">
    <location>
        <begin position="23"/>
        <end position="543"/>
    </location>
</feature>
<dbReference type="PANTHER" id="PTHR48043">
    <property type="entry name" value="EG:EG0003.4 PROTEIN-RELATED"/>
    <property type="match status" value="1"/>
</dbReference>
<keyword evidence="4 12" id="KW-0328">Glycosyltransferase</keyword>
<evidence type="ECO:0000256" key="8">
    <source>
        <dbReference type="ARBA" id="ARBA00022824"/>
    </source>
</evidence>
<reference evidence="16" key="2">
    <citation type="submission" date="2004-02" db="EMBL/GenBank/DDBJ databases">
        <authorList>
            <consortium name="Genoscope"/>
            <consortium name="Whitehead Institute Centre for Genome Research"/>
        </authorList>
    </citation>
    <scope>NUCLEOTIDE SEQUENCE</scope>
</reference>
<sequence length="543" mass="60697">MRSATLFTVLLLSLQVKGGVRTENSAGKGNQRPEETETPANDSDAPFLGNLLVVPMDGSHWVDLKALAQELGRRGHRVTVVIPEFSIRMGPGKYYDTVTYPVPYTQADIDSIIAANKDVLEKSTLSFTDKISKRFNQFRKIASFLHSTAESLLFNASVISQLEQQKFDAMLTDPMVPTGSLIARKLGIPVVNLLRGIPCLMDMKAAGCPSPPSYVPRFMTGYTDKMTFRERTINTLIALLEPLMCKLFFWHFDNISHQFLGEKVGIAEVLAESDVWLLRIDMTLELPRPLMPNTILVGGINCNVRDALPEDLLPWVSGEHGFIVFTLGSMVSEMPEEITSVFIEAFRQIPQKVIWRFTGEIGGSIPENVKIMKWVPQNDLLAHPGARAFITHAGSHGLYEGLCHAVPMVMVPVSAEQPDNAEKMASRGAGIVLNILTVTSENIVQALNAVINDTRYKENVKKLSELHKDRPVDPLELSVYWTEFVMRHKGAKHLKPAVHELNWIQYYCLDVLAFLFTILLLVVVLTVKCLKLCFGKLGRKRKQ</sequence>
<dbReference type="OrthoDB" id="5835829at2759"/>
<dbReference type="InterPro" id="IPR002213">
    <property type="entry name" value="UDP_glucos_trans"/>
</dbReference>
<dbReference type="Proteomes" id="UP000007303">
    <property type="component" value="Unassembled WGS sequence"/>
</dbReference>
<evidence type="ECO:0000313" key="17">
    <source>
        <dbReference type="Ensembl" id="ENSTNIP00000010727.1"/>
    </source>
</evidence>
<dbReference type="Gene3D" id="3.40.50.2000">
    <property type="entry name" value="Glycogen Phosphorylase B"/>
    <property type="match status" value="2"/>
</dbReference>
<keyword evidence="5 12" id="KW-0808">Transferase</keyword>
<keyword evidence="6 14" id="KW-0812">Transmembrane</keyword>
<keyword evidence="11" id="KW-0325">Glycoprotein</keyword>
<evidence type="ECO:0000256" key="9">
    <source>
        <dbReference type="ARBA" id="ARBA00022989"/>
    </source>
</evidence>
<dbReference type="EMBL" id="CAAE01014542">
    <property type="protein sequence ID" value="CAF97663.1"/>
    <property type="molecule type" value="Genomic_DNA"/>
</dbReference>
<name>Q4SNW9_TETNG</name>
<dbReference type="FunFam" id="3.40.50.2000:FF:000021">
    <property type="entry name" value="UDP-glucuronosyltransferase"/>
    <property type="match status" value="1"/>
</dbReference>
<organism evidence="16">
    <name type="scientific">Tetraodon nigroviridis</name>
    <name type="common">Spotted green pufferfish</name>
    <name type="synonym">Chelonodon nigroviridis</name>
    <dbReference type="NCBI Taxonomy" id="99883"/>
    <lineage>
        <taxon>Eukaryota</taxon>
        <taxon>Metazoa</taxon>
        <taxon>Chordata</taxon>
        <taxon>Craniata</taxon>
        <taxon>Vertebrata</taxon>
        <taxon>Euteleostomi</taxon>
        <taxon>Actinopterygii</taxon>
        <taxon>Neopterygii</taxon>
        <taxon>Teleostei</taxon>
        <taxon>Neoteleostei</taxon>
        <taxon>Acanthomorphata</taxon>
        <taxon>Eupercaria</taxon>
        <taxon>Tetraodontiformes</taxon>
        <taxon>Tetradontoidea</taxon>
        <taxon>Tetraodontidae</taxon>
        <taxon>Tetraodon</taxon>
    </lineage>
</organism>
<dbReference type="Ensembl" id="ENSTNIT00000010908.1">
    <property type="protein sequence ID" value="ENSTNIP00000010727.1"/>
    <property type="gene ID" value="ENSTNIG00000007907.1"/>
</dbReference>
<keyword evidence="8" id="KW-0256">Endoplasmic reticulum</keyword>
<feature type="region of interest" description="Disordered" evidence="13">
    <location>
        <begin position="21"/>
        <end position="44"/>
    </location>
</feature>
<dbReference type="Pfam" id="PF00201">
    <property type="entry name" value="UDPGT"/>
    <property type="match status" value="1"/>
</dbReference>
<reference evidence="16 18" key="1">
    <citation type="journal article" date="2004" name="Nature">
        <title>Genome duplication in the teleost fish Tetraodon nigroviridis reveals the early vertebrate proto-karyotype.</title>
        <authorList>
            <person name="Jaillon O."/>
            <person name="Aury J.-M."/>
            <person name="Brunet F."/>
            <person name="Petit J.-L."/>
            <person name="Stange-Thomann N."/>
            <person name="Mauceli E."/>
            <person name="Bouneau L."/>
            <person name="Fischer C."/>
            <person name="Ozouf-Costaz C."/>
            <person name="Bernot A."/>
            <person name="Nicaud S."/>
            <person name="Jaffe D."/>
            <person name="Fisher S."/>
            <person name="Lutfalla G."/>
            <person name="Dossat C."/>
            <person name="Segurens B."/>
            <person name="Dasilva C."/>
            <person name="Salanoubat M."/>
            <person name="Levy M."/>
            <person name="Boudet N."/>
            <person name="Castellano S."/>
            <person name="Anthouard V."/>
            <person name="Jubin C."/>
            <person name="Castelli V."/>
            <person name="Katinka M."/>
            <person name="Vacherie B."/>
            <person name="Biemont C."/>
            <person name="Skalli Z."/>
            <person name="Cattolico L."/>
            <person name="Poulain J."/>
            <person name="De Berardinis V."/>
            <person name="Cruaud C."/>
            <person name="Duprat S."/>
            <person name="Brottier P."/>
            <person name="Coutanceau J.-P."/>
            <person name="Gouzy J."/>
            <person name="Parra G."/>
            <person name="Lardier G."/>
            <person name="Chapple C."/>
            <person name="McKernan K.J."/>
            <person name="McEwan P."/>
            <person name="Bosak S."/>
            <person name="Kellis M."/>
            <person name="Volff J.-N."/>
            <person name="Guigo R."/>
            <person name="Zody M.C."/>
            <person name="Mesirov J."/>
            <person name="Lindblad-Toh K."/>
            <person name="Birren B."/>
            <person name="Nusbaum C."/>
            <person name="Kahn D."/>
            <person name="Robinson-Rechavi M."/>
            <person name="Laudet V."/>
            <person name="Schachter V."/>
            <person name="Quetier F."/>
            <person name="Saurin W."/>
            <person name="Scarpelli C."/>
            <person name="Wincker P."/>
            <person name="Lander E.S."/>
            <person name="Weissenbach J."/>
            <person name="Roest Crollius H."/>
        </authorList>
    </citation>
    <scope>NUCLEOTIDE SEQUENCE [LARGE SCALE GENOMIC DNA]</scope>
</reference>
<evidence type="ECO:0000256" key="14">
    <source>
        <dbReference type="SAM" id="Phobius"/>
    </source>
</evidence>
<evidence type="ECO:0000256" key="1">
    <source>
        <dbReference type="ARBA" id="ARBA00004389"/>
    </source>
</evidence>
<evidence type="ECO:0000256" key="6">
    <source>
        <dbReference type="ARBA" id="ARBA00022692"/>
    </source>
</evidence>
<proteinExistence type="inferred from homology"/>
<keyword evidence="7 15" id="KW-0732">Signal</keyword>
<dbReference type="KEGG" id="tng:GSTEN00015096G001"/>
<evidence type="ECO:0000256" key="12">
    <source>
        <dbReference type="RuleBase" id="RU003718"/>
    </source>
</evidence>
<dbReference type="EC" id="2.4.1.17" evidence="3"/>
<dbReference type="PANTHER" id="PTHR48043:SF161">
    <property type="entry name" value="UDP GLUCURONOSYLTRANSFERASE FAMILY 1 MEMBER A1"/>
    <property type="match status" value="1"/>
</dbReference>